<keyword evidence="7" id="KW-0436">Ligase</keyword>
<comment type="pathway">
    <text evidence="3">Lipid metabolism; malonyl-CoA biosynthesis; malonyl-CoA from acetyl-CoA: step 1/1.</text>
</comment>
<dbReference type="InterPro" id="IPR005481">
    <property type="entry name" value="BC-like_N"/>
</dbReference>
<comment type="cofactor">
    <cofactor evidence="1">
        <name>biotin</name>
        <dbReference type="ChEBI" id="CHEBI:57586"/>
    </cofactor>
</comment>
<dbReference type="Proteomes" id="UP000010290">
    <property type="component" value="Chromosome"/>
</dbReference>
<dbReference type="RefSeq" id="WP_008916044.1">
    <property type="nucleotide sequence ID" value="NZ_CM001773.1"/>
</dbReference>
<dbReference type="InterPro" id="IPR011761">
    <property type="entry name" value="ATP-grasp"/>
</dbReference>
<keyword evidence="10" id="KW-0092">Biotin</keyword>
<evidence type="ECO:0000256" key="9">
    <source>
        <dbReference type="ARBA" id="ARBA00022840"/>
    </source>
</evidence>
<dbReference type="InterPro" id="IPR001882">
    <property type="entry name" value="Biotin_BS"/>
</dbReference>
<evidence type="ECO:0000256" key="4">
    <source>
        <dbReference type="ARBA" id="ARBA00011750"/>
    </source>
</evidence>
<sequence>MPTTNSKTNPKISPKVLIANRGEIAVRIIRACRDIGFQSVAVYADCDISALHVTMADEAYGLSGNTPAESYLDMDKLIEIAKKSGATMVHPGYGFLSERAEFARAVQDAGLIWVGPNPDTIEVLGDKVKARQIALQVGAPLVAGTKEPVKDVKEVVEFAQANGLPIAIKAAFGGGGRGLKVAWKMEEVEELYHSAVREATVAFGRGECFLEKFLHNPRHIEAQVLADTLGNVVVVGTRDCSLQRRNQKLVEESPAPFLSEALQKQIIQASVDICTKANYVSAGTVEFLLSQDNTLSFLEVNTRLQVEHPVTEETAGVDLVVEQLRIAQGLPLSISETPKPRGHAFEFRINAEDAGNGFLPTPGTIIRFDAPSGPGIRLDSGVVAGSRIPGTFDSLMAKLIVVGNSREQALSRARRALEEFTIEGVASVLPFHRAVMAQADFCDDFKVHTRWIETEFDVKIDPAKRQLPQDEAKLTRTFIEIDGKRCELGLPMQLFAGLSVSQTESVSHQSPTEIAHEQTVNAPISGVLFNWLVAEGQTVQEGDVIGVMEAMKMEVQVIAHRTGILKYAAKKGDYFDAESKIADIC</sequence>
<dbReference type="Pfam" id="PF00289">
    <property type="entry name" value="Biotin_carb_N"/>
    <property type="match status" value="1"/>
</dbReference>
<comment type="function">
    <text evidence="2">This protein is a component of the acetyl coenzyme A carboxylase complex; first, biotin carboxylase catalyzes the carboxylation of the carrier protein and then the transcarboxylase transfers the carboxyl group to form malonyl-CoA.</text>
</comment>
<dbReference type="Gene3D" id="3.40.50.20">
    <property type="match status" value="1"/>
</dbReference>
<dbReference type="PROSITE" id="PS50975">
    <property type="entry name" value="ATP_GRASP"/>
    <property type="match status" value="1"/>
</dbReference>
<dbReference type="PANTHER" id="PTHR48095">
    <property type="entry name" value="PYRUVATE CARBOXYLASE SUBUNIT A"/>
    <property type="match status" value="1"/>
</dbReference>
<dbReference type="SMART" id="SM00878">
    <property type="entry name" value="Biotin_carb_C"/>
    <property type="match status" value="1"/>
</dbReference>
<evidence type="ECO:0000256" key="5">
    <source>
        <dbReference type="ARBA" id="ARBA00013263"/>
    </source>
</evidence>
<evidence type="ECO:0000256" key="2">
    <source>
        <dbReference type="ARBA" id="ARBA00003761"/>
    </source>
</evidence>
<dbReference type="PROSITE" id="PS50968">
    <property type="entry name" value="BIOTINYL_LIPOYL"/>
    <property type="match status" value="1"/>
</dbReference>
<feature type="domain" description="Lipoyl-binding" evidence="14">
    <location>
        <begin position="511"/>
        <end position="585"/>
    </location>
</feature>
<dbReference type="SUPFAM" id="SSF51230">
    <property type="entry name" value="Single hybrid motif"/>
    <property type="match status" value="1"/>
</dbReference>
<dbReference type="PROSITE" id="PS50979">
    <property type="entry name" value="BC"/>
    <property type="match status" value="1"/>
</dbReference>
<dbReference type="FunFam" id="3.30.1490.20:FF:000003">
    <property type="entry name" value="acetyl-CoA carboxylase isoform X1"/>
    <property type="match status" value="1"/>
</dbReference>
<evidence type="ECO:0000313" key="18">
    <source>
        <dbReference type="Proteomes" id="UP000010290"/>
    </source>
</evidence>
<feature type="domain" description="ATP-grasp" evidence="15">
    <location>
        <begin position="127"/>
        <end position="328"/>
    </location>
</feature>
<dbReference type="Pfam" id="PF02786">
    <property type="entry name" value="CPSase_L_D2"/>
    <property type="match status" value="1"/>
</dbReference>
<dbReference type="InterPro" id="IPR011054">
    <property type="entry name" value="Rudment_hybrid_motif"/>
</dbReference>
<dbReference type="SUPFAM" id="SSF51246">
    <property type="entry name" value="Rudiment single hybrid motif"/>
    <property type="match status" value="1"/>
</dbReference>
<dbReference type="GO" id="GO:0005524">
    <property type="term" value="F:ATP binding"/>
    <property type="evidence" value="ECO:0007669"/>
    <property type="project" value="UniProtKB-UniRule"/>
</dbReference>
<gene>
    <name evidence="17" type="ORF">OO7_11334</name>
</gene>
<dbReference type="PATRIC" id="fig|1141660.3.peg.2259"/>
<dbReference type="InterPro" id="IPR016185">
    <property type="entry name" value="PreATP-grasp_dom_sf"/>
</dbReference>
<dbReference type="Gene3D" id="3.30.1490.20">
    <property type="entry name" value="ATP-grasp fold, A domain"/>
    <property type="match status" value="1"/>
</dbReference>
<name>K8W4Q4_9GAMM</name>
<dbReference type="EMBL" id="AKKN01000010">
    <property type="protein sequence ID" value="EKT55573.1"/>
    <property type="molecule type" value="Genomic_DNA"/>
</dbReference>
<dbReference type="PROSITE" id="PS00188">
    <property type="entry name" value="BIOTIN"/>
    <property type="match status" value="1"/>
</dbReference>
<dbReference type="Gene3D" id="3.30.470.20">
    <property type="entry name" value="ATP-grasp fold, B domain"/>
    <property type="match status" value="1"/>
</dbReference>
<dbReference type="HOGENOM" id="CLU_000395_3_1_6"/>
<dbReference type="InterPro" id="IPR013815">
    <property type="entry name" value="ATP_grasp_subdomain_1"/>
</dbReference>
<evidence type="ECO:0000256" key="3">
    <source>
        <dbReference type="ARBA" id="ARBA00004956"/>
    </source>
</evidence>
<evidence type="ECO:0000256" key="11">
    <source>
        <dbReference type="ARBA" id="ARBA00033786"/>
    </source>
</evidence>
<dbReference type="FunFam" id="3.40.50.20:FF:000010">
    <property type="entry name" value="Propionyl-CoA carboxylase subunit alpha"/>
    <property type="match status" value="1"/>
</dbReference>
<evidence type="ECO:0000256" key="1">
    <source>
        <dbReference type="ARBA" id="ARBA00001953"/>
    </source>
</evidence>
<dbReference type="CDD" id="cd06850">
    <property type="entry name" value="biotinyl_domain"/>
    <property type="match status" value="1"/>
</dbReference>
<dbReference type="GO" id="GO:0004075">
    <property type="term" value="F:biotin carboxylase activity"/>
    <property type="evidence" value="ECO:0007669"/>
    <property type="project" value="UniProtKB-EC"/>
</dbReference>
<reference evidence="17 18" key="1">
    <citation type="journal article" date="2012" name="BMC Genomics">
        <title>Comparative genomics of bacteria in the genus Providencia isolated from wild Drosophila melanogaster.</title>
        <authorList>
            <person name="Galac M.R."/>
            <person name="Lazzaro B.P."/>
        </authorList>
    </citation>
    <scope>NUCLEOTIDE SEQUENCE [LARGE SCALE GENOMIC DNA]</scope>
    <source>
        <strain evidence="17 18">DSM 19967</strain>
    </source>
</reference>
<dbReference type="EC" id="6.3.4.14" evidence="5"/>
<evidence type="ECO:0000256" key="7">
    <source>
        <dbReference type="ARBA" id="ARBA00022598"/>
    </source>
</evidence>
<dbReference type="GO" id="GO:0046872">
    <property type="term" value="F:metal ion binding"/>
    <property type="evidence" value="ECO:0007669"/>
    <property type="project" value="InterPro"/>
</dbReference>
<keyword evidence="18" id="KW-1185">Reference proteome</keyword>
<protein>
    <recommendedName>
        <fullName evidence="6">Biotin carboxylase</fullName>
        <ecNumber evidence="5">6.3.4.14</ecNumber>
    </recommendedName>
    <alternativeName>
        <fullName evidence="11">Acetyl-coenzyme A carboxylase biotin carboxylase subunit A</fullName>
    </alternativeName>
</protein>
<evidence type="ECO:0000256" key="6">
    <source>
        <dbReference type="ARBA" id="ARBA00017242"/>
    </source>
</evidence>
<comment type="catalytic activity">
    <reaction evidence="12">
        <text>N(6)-biotinyl-L-lysyl-[protein] + hydrogencarbonate + ATP = N(6)-carboxybiotinyl-L-lysyl-[protein] + ADP + phosphate + H(+)</text>
        <dbReference type="Rhea" id="RHEA:13501"/>
        <dbReference type="Rhea" id="RHEA-COMP:10505"/>
        <dbReference type="Rhea" id="RHEA-COMP:10506"/>
        <dbReference type="ChEBI" id="CHEBI:15378"/>
        <dbReference type="ChEBI" id="CHEBI:17544"/>
        <dbReference type="ChEBI" id="CHEBI:30616"/>
        <dbReference type="ChEBI" id="CHEBI:43474"/>
        <dbReference type="ChEBI" id="CHEBI:83144"/>
        <dbReference type="ChEBI" id="CHEBI:83145"/>
        <dbReference type="ChEBI" id="CHEBI:456216"/>
        <dbReference type="EC" id="6.3.4.14"/>
    </reaction>
</comment>
<evidence type="ECO:0000256" key="8">
    <source>
        <dbReference type="ARBA" id="ARBA00022741"/>
    </source>
</evidence>
<proteinExistence type="predicted"/>
<dbReference type="InterPro" id="IPR005482">
    <property type="entry name" value="Biotin_COase_C"/>
</dbReference>
<organism evidence="17 18">
    <name type="scientific">Providencia sneebia DSM 19967</name>
    <dbReference type="NCBI Taxonomy" id="1141660"/>
    <lineage>
        <taxon>Bacteria</taxon>
        <taxon>Pseudomonadati</taxon>
        <taxon>Pseudomonadota</taxon>
        <taxon>Gammaproteobacteria</taxon>
        <taxon>Enterobacterales</taxon>
        <taxon>Morganellaceae</taxon>
        <taxon>Providencia</taxon>
    </lineage>
</organism>
<dbReference type="Gene3D" id="2.40.50.100">
    <property type="match status" value="1"/>
</dbReference>
<keyword evidence="8 13" id="KW-0547">Nucleotide-binding</keyword>
<dbReference type="InterPro" id="IPR005479">
    <property type="entry name" value="CPAse_ATP-bd"/>
</dbReference>
<evidence type="ECO:0000259" key="16">
    <source>
        <dbReference type="PROSITE" id="PS50979"/>
    </source>
</evidence>
<dbReference type="PROSITE" id="PS00867">
    <property type="entry name" value="CPSASE_2"/>
    <property type="match status" value="1"/>
</dbReference>
<dbReference type="Pfam" id="PF02785">
    <property type="entry name" value="Biotin_carb_C"/>
    <property type="match status" value="1"/>
</dbReference>
<evidence type="ECO:0000256" key="10">
    <source>
        <dbReference type="ARBA" id="ARBA00023267"/>
    </source>
</evidence>
<evidence type="ECO:0000256" key="12">
    <source>
        <dbReference type="ARBA" id="ARBA00048600"/>
    </source>
</evidence>
<dbReference type="Pfam" id="PF00364">
    <property type="entry name" value="Biotin_lipoyl"/>
    <property type="match status" value="1"/>
</dbReference>
<comment type="caution">
    <text evidence="17">The sequence shown here is derived from an EMBL/GenBank/DDBJ whole genome shotgun (WGS) entry which is preliminary data.</text>
</comment>
<dbReference type="SUPFAM" id="SSF56059">
    <property type="entry name" value="Glutathione synthetase ATP-binding domain-like"/>
    <property type="match status" value="1"/>
</dbReference>
<feature type="domain" description="Biotin carboxylation" evidence="16">
    <location>
        <begin position="12"/>
        <end position="457"/>
    </location>
</feature>
<dbReference type="InterPro" id="IPR011764">
    <property type="entry name" value="Biotin_carboxylation_dom"/>
</dbReference>
<evidence type="ECO:0000313" key="17">
    <source>
        <dbReference type="EMBL" id="EKT55573.1"/>
    </source>
</evidence>
<comment type="subunit">
    <text evidence="4">Acetyl-CoA carboxylase is a heterohexamer of biotin carboxyl carrier protein, biotin carboxylase and the two subunits of carboxyl transferase in a 2:2 complex.</text>
</comment>
<keyword evidence="9 13" id="KW-0067">ATP-binding</keyword>
<dbReference type="InterPro" id="IPR000089">
    <property type="entry name" value="Biotin_lipoyl"/>
</dbReference>
<evidence type="ECO:0000259" key="14">
    <source>
        <dbReference type="PROSITE" id="PS50968"/>
    </source>
</evidence>
<evidence type="ECO:0000256" key="13">
    <source>
        <dbReference type="PROSITE-ProRule" id="PRU00409"/>
    </source>
</evidence>
<dbReference type="InterPro" id="IPR051602">
    <property type="entry name" value="ACC_Biotin_Carboxylase"/>
</dbReference>
<evidence type="ECO:0000259" key="15">
    <source>
        <dbReference type="PROSITE" id="PS50975"/>
    </source>
</evidence>
<dbReference type="AlphaFoldDB" id="K8W4Q4"/>
<dbReference type="OrthoDB" id="9763189at2"/>
<dbReference type="PANTHER" id="PTHR48095:SF2">
    <property type="entry name" value="BIOTIN CARBOXYLASE, CHLOROPLASTIC"/>
    <property type="match status" value="1"/>
</dbReference>
<accession>K8W4Q4</accession>
<dbReference type="SUPFAM" id="SSF52440">
    <property type="entry name" value="PreATP-grasp domain"/>
    <property type="match status" value="1"/>
</dbReference>
<dbReference type="InterPro" id="IPR011053">
    <property type="entry name" value="Single_hybrid_motif"/>
</dbReference>